<gene>
    <name evidence="1" type="ORF">APG10_01660</name>
    <name evidence="2" type="ORF">APG11_01725</name>
</gene>
<name>A0A150IP18_9EURY</name>
<comment type="caution">
    <text evidence="2">The sequence shown here is derived from an EMBL/GenBank/DDBJ whole genome shotgun (WGS) entry which is preliminary data.</text>
</comment>
<evidence type="ECO:0000313" key="3">
    <source>
        <dbReference type="Proteomes" id="UP000091929"/>
    </source>
</evidence>
<accession>A0A150IHV1</accession>
<evidence type="ECO:0000313" key="1">
    <source>
        <dbReference type="EMBL" id="KYC44529.1"/>
    </source>
</evidence>
<dbReference type="Proteomes" id="UP000092401">
    <property type="component" value="Unassembled WGS sequence"/>
</dbReference>
<protein>
    <submittedName>
        <fullName evidence="2">Uncharacterized protein</fullName>
    </submittedName>
</protein>
<proteinExistence type="predicted"/>
<evidence type="ECO:0000313" key="2">
    <source>
        <dbReference type="EMBL" id="KYC46723.1"/>
    </source>
</evidence>
<organism evidence="2 3">
    <name type="scientific">Candidatus Methanofastidiosum methylothiophilum</name>
    <dbReference type="NCBI Taxonomy" id="1705564"/>
    <lineage>
        <taxon>Archaea</taxon>
        <taxon>Methanobacteriati</taxon>
        <taxon>Methanobacteriota</taxon>
        <taxon>Stenosarchaea group</taxon>
        <taxon>Candidatus Methanofastidiosia</taxon>
        <taxon>Candidatus Methanofastidiosales</taxon>
        <taxon>Candidatus Methanofastidiosaceae</taxon>
        <taxon>Candidatus Methanofastidiosum</taxon>
    </lineage>
</organism>
<accession>A0A150IP18</accession>
<evidence type="ECO:0000313" key="4">
    <source>
        <dbReference type="Proteomes" id="UP000092401"/>
    </source>
</evidence>
<dbReference type="Proteomes" id="UP000091929">
    <property type="component" value="Unassembled WGS sequence"/>
</dbReference>
<reference evidence="3 4" key="1">
    <citation type="journal article" date="2016" name="ISME J.">
        <title>Chasing the elusive Euryarchaeota class WSA2: genomes reveal a uniquely fastidious methyl-reducing methanogen.</title>
        <authorList>
            <person name="Nobu M.K."/>
            <person name="Narihiro T."/>
            <person name="Kuroda K."/>
            <person name="Mei R."/>
            <person name="Liu W.T."/>
        </authorList>
    </citation>
    <scope>NUCLEOTIDE SEQUENCE [LARGE SCALE GENOMIC DNA]</scope>
    <source>
        <strain evidence="1">B03fssc0709_Meth_Bin005</strain>
        <strain evidence="2">B15fssc0709_Meth_Bin003</strain>
    </source>
</reference>
<dbReference type="EMBL" id="LNGF01000049">
    <property type="protein sequence ID" value="KYC46723.1"/>
    <property type="molecule type" value="Genomic_DNA"/>
</dbReference>
<dbReference type="EMBL" id="LNGE01000058">
    <property type="protein sequence ID" value="KYC44529.1"/>
    <property type="molecule type" value="Genomic_DNA"/>
</dbReference>
<sequence length="66" mass="7406">MAIYIVPSDPIAGDEESTLFSYPSKNNSHFRLVVAPEINSDSKEKLGVIDINIINTKTIEMKHFLI</sequence>
<dbReference type="AlphaFoldDB" id="A0A150IP18"/>